<dbReference type="SUPFAM" id="SSF56747">
    <property type="entry name" value="Prim-pol domain"/>
    <property type="match status" value="1"/>
</dbReference>
<dbReference type="Pfam" id="PF09250">
    <property type="entry name" value="Prim-Pol"/>
    <property type="match status" value="1"/>
</dbReference>
<proteinExistence type="predicted"/>
<dbReference type="InterPro" id="IPR015330">
    <property type="entry name" value="DNA_primase/pol_bifunc_N"/>
</dbReference>
<organism evidence="4 5">
    <name type="scientific">Roseovarius pacificus</name>
    <dbReference type="NCBI Taxonomy" id="337701"/>
    <lineage>
        <taxon>Bacteria</taxon>
        <taxon>Pseudomonadati</taxon>
        <taxon>Pseudomonadota</taxon>
        <taxon>Alphaproteobacteria</taxon>
        <taxon>Rhodobacterales</taxon>
        <taxon>Roseobacteraceae</taxon>
        <taxon>Roseovarius</taxon>
    </lineage>
</organism>
<dbReference type="SMART" id="SM00943">
    <property type="entry name" value="Prim-Pol"/>
    <property type="match status" value="1"/>
</dbReference>
<feature type="region of interest" description="Disordered" evidence="2">
    <location>
        <begin position="1"/>
        <end position="60"/>
    </location>
</feature>
<evidence type="ECO:0000259" key="3">
    <source>
        <dbReference type="SMART" id="SM00943"/>
    </source>
</evidence>
<evidence type="ECO:0000256" key="1">
    <source>
        <dbReference type="ARBA" id="ARBA00022801"/>
    </source>
</evidence>
<dbReference type="InterPro" id="IPR051620">
    <property type="entry name" value="ORF904-like_C"/>
</dbReference>
<evidence type="ECO:0000256" key="2">
    <source>
        <dbReference type="SAM" id="MobiDB-lite"/>
    </source>
</evidence>
<dbReference type="InterPro" id="IPR045455">
    <property type="entry name" value="NrS-1_pol-like_helicase"/>
</dbReference>
<dbReference type="EMBL" id="FRBR01000001">
    <property type="protein sequence ID" value="SHL22328.1"/>
    <property type="molecule type" value="Genomic_DNA"/>
</dbReference>
<sequence length="913" mass="101751">MPETDKEVIEQNPYSLAGDNIPAAETEDSNVVPLKRDDRPHDRLPVSSFFNRPPLRSPYHTERAKCARQRAANEVSGELEQAQKVLVDAGLKRASPDYADAADHNAITLAYALRYAECGLTVIDSHAIDPQTGEGTGKQAGVATAKIPRGAKWHVRASGDPAEIVSFWTGDGEYPPTKKGEVYDYATVQAPRNVSICFPEGCGLFVLDIDGEAGKQALSDLEAEHGELPRTAKSVSGSGGWHFIFRTSRPIRNTASQIAAGVDIRGEGGQIIAAPSIHKSGNFYQWAEGCAPWDGITDAPEWLEELAFTASKKNANTKVKKGTKKKAGRRSATTKARDSEARGLEAILATIGDHDEGEGFDSPINRAALSWFSTRETDADTAELFDALRARIDQAERDPDRDRSKYDTDEYLATRIEKAREHIAEERAKQEAAPFDMAAPLGDSLDEALANLDRGFKYVNIGGEGRFLRVLVPGEKPKLEVWNTTALSNWYANRKVVITTTDAKGNEVEEEINPVPVFFNRARRWSDTAFAPPPASIQPNVYNLFRGFTMQPEPGDCAMLKDFIRDIICGGDAEVFKWVWHWLAHMVQRPGEKPKTSLVYWGEGGTGKGTFGRLLRALVHPYGTTFGSQYDVVGRWSGQRHALNIVGVSEEAVFSGNRETVNQLKHKIDAEETTVEVKQIQPIEMPSFMRYCFDSNHPDAMHTEGNGSERRYCVLHVSNARKGDLAYFKALREQIDGDGIKALFRELMTYDPADAGMQWSDVFTAPVTSDRTDMERETMRPVYRAFARMVEDGEFVHKDGSETFRFDLTEGQTRIPKAMLRAFVERHGDSRQAGETDPERVFERLFGVPLESRRSRCKCYYRRAQDHGIDEWEVSDINAHAYFLVPPVDKKRPGQIADHADLLGKGDPETERV</sequence>
<feature type="compositionally biased region" description="Basic residues" evidence="2">
    <location>
        <begin position="318"/>
        <end position="329"/>
    </location>
</feature>
<dbReference type="PANTHER" id="PTHR35372">
    <property type="entry name" value="ATP BINDING PROTEIN-RELATED"/>
    <property type="match status" value="1"/>
</dbReference>
<dbReference type="InterPro" id="IPR027417">
    <property type="entry name" value="P-loop_NTPase"/>
</dbReference>
<name>A0A1M6YVQ7_9RHOB</name>
<dbReference type="Gene3D" id="3.40.50.300">
    <property type="entry name" value="P-loop containing nucleotide triphosphate hydrolases"/>
    <property type="match status" value="1"/>
</dbReference>
<gene>
    <name evidence="4" type="ORF">SAMN05444398_1011057</name>
</gene>
<protein>
    <submittedName>
        <fullName evidence="4">Bifunctional DNA primase/polymerase, N-terminal</fullName>
    </submittedName>
</protein>
<dbReference type="OrthoDB" id="8215052at2"/>
<feature type="compositionally biased region" description="Basic and acidic residues" evidence="2">
    <location>
        <begin position="34"/>
        <end position="44"/>
    </location>
</feature>
<dbReference type="Proteomes" id="UP000183974">
    <property type="component" value="Unassembled WGS sequence"/>
</dbReference>
<dbReference type="GO" id="GO:0016787">
    <property type="term" value="F:hydrolase activity"/>
    <property type="evidence" value="ECO:0007669"/>
    <property type="project" value="UniProtKB-KW"/>
</dbReference>
<dbReference type="Pfam" id="PF19263">
    <property type="entry name" value="DUF5906"/>
    <property type="match status" value="1"/>
</dbReference>
<dbReference type="AlphaFoldDB" id="A0A1M6YVQ7"/>
<evidence type="ECO:0000313" key="5">
    <source>
        <dbReference type="Proteomes" id="UP000183974"/>
    </source>
</evidence>
<reference evidence="4 5" key="1">
    <citation type="submission" date="2016-11" db="EMBL/GenBank/DDBJ databases">
        <authorList>
            <person name="Jaros S."/>
            <person name="Januszkiewicz K."/>
            <person name="Wedrychowicz H."/>
        </authorList>
    </citation>
    <scope>NUCLEOTIDE SEQUENCE [LARGE SCALE GENOMIC DNA]</scope>
    <source>
        <strain evidence="4 5">DSM 29589</strain>
    </source>
</reference>
<dbReference type="CDD" id="cd04859">
    <property type="entry name" value="Prim_Pol"/>
    <property type="match status" value="1"/>
</dbReference>
<dbReference type="PANTHER" id="PTHR35372:SF2">
    <property type="entry name" value="SF3 HELICASE DOMAIN-CONTAINING PROTEIN"/>
    <property type="match status" value="1"/>
</dbReference>
<keyword evidence="5" id="KW-1185">Reference proteome</keyword>
<accession>A0A1M6YVQ7</accession>
<evidence type="ECO:0000313" key="4">
    <source>
        <dbReference type="EMBL" id="SHL22328.1"/>
    </source>
</evidence>
<dbReference type="STRING" id="337701.SAMN05444398_1011057"/>
<dbReference type="RefSeq" id="WP_159437761.1">
    <property type="nucleotide sequence ID" value="NZ_BMLR01000001.1"/>
</dbReference>
<feature type="region of interest" description="Disordered" evidence="2">
    <location>
        <begin position="317"/>
        <end position="338"/>
    </location>
</feature>
<feature type="domain" description="DNA primase/polymerase bifunctional N-terminal" evidence="3">
    <location>
        <begin position="112"/>
        <end position="303"/>
    </location>
</feature>
<keyword evidence="1" id="KW-0378">Hydrolase</keyword>